<dbReference type="Proteomes" id="UP000266183">
    <property type="component" value="Chromosome"/>
</dbReference>
<dbReference type="SUPFAM" id="SSF101874">
    <property type="entry name" value="YceI-like"/>
    <property type="match status" value="1"/>
</dbReference>
<dbReference type="KEGG" id="chk:D4L85_33205"/>
<dbReference type="AlphaFoldDB" id="A0A385SX13"/>
<feature type="domain" description="Lipid/polyisoprenoid-binding YceI-like" evidence="1">
    <location>
        <begin position="66"/>
        <end position="230"/>
    </location>
</feature>
<accession>A0A385SX13</accession>
<gene>
    <name evidence="2" type="ORF">D4L85_33205</name>
</gene>
<dbReference type="EMBL" id="CP032382">
    <property type="protein sequence ID" value="AYB35146.1"/>
    <property type="molecule type" value="Genomic_DNA"/>
</dbReference>
<evidence type="ECO:0000313" key="2">
    <source>
        <dbReference type="EMBL" id="AYB35146.1"/>
    </source>
</evidence>
<sequence>MQKKSALQKKLMSSFRRNLLTVILMVAGYCGYIAGCTHDDEVLSSQGPNIERGEEKVSLESTNTSFDKAHSNVQWASSYLGATSLLTGRFDNFGFYIFNFDESNAAGINFSAWVWLNSVNTSEPGRDEGCLLDTYGTDGTLTTEDENLAIITSKKVELSTTDKGYNVTADLVFHGVTKEVTCKMNFDGKTLSGANNVYGFSLQFQFLAKTDFLIVSSNVGDNADVKCNAVFRVTN</sequence>
<dbReference type="InterPro" id="IPR007372">
    <property type="entry name" value="Lipid/polyisoprenoid-bd_YceI"/>
</dbReference>
<dbReference type="InterPro" id="IPR036761">
    <property type="entry name" value="TTHA0802/YceI-like_sf"/>
</dbReference>
<organism evidence="2 3">
    <name type="scientific">Chryseolinea soli</name>
    <dbReference type="NCBI Taxonomy" id="2321403"/>
    <lineage>
        <taxon>Bacteria</taxon>
        <taxon>Pseudomonadati</taxon>
        <taxon>Bacteroidota</taxon>
        <taxon>Cytophagia</taxon>
        <taxon>Cytophagales</taxon>
        <taxon>Fulvivirgaceae</taxon>
        <taxon>Chryseolinea</taxon>
    </lineage>
</organism>
<protein>
    <recommendedName>
        <fullName evidence="1">Lipid/polyisoprenoid-binding YceI-like domain-containing protein</fullName>
    </recommendedName>
</protein>
<evidence type="ECO:0000313" key="3">
    <source>
        <dbReference type="Proteomes" id="UP000266183"/>
    </source>
</evidence>
<dbReference type="Gene3D" id="2.40.128.110">
    <property type="entry name" value="Lipid/polyisoprenoid-binding, YceI-like"/>
    <property type="match status" value="1"/>
</dbReference>
<reference evidence="3" key="1">
    <citation type="submission" date="2018-09" db="EMBL/GenBank/DDBJ databases">
        <title>Chryseolinea sp. KIS68-18 isolated from soil.</title>
        <authorList>
            <person name="Weon H.-Y."/>
            <person name="Kwon S.-W."/>
            <person name="Lee S.A."/>
        </authorList>
    </citation>
    <scope>NUCLEOTIDE SEQUENCE [LARGE SCALE GENOMIC DNA]</scope>
    <source>
        <strain evidence="3">KIS68-18</strain>
    </source>
</reference>
<name>A0A385SX13_9BACT</name>
<dbReference type="Pfam" id="PF04264">
    <property type="entry name" value="YceI"/>
    <property type="match status" value="1"/>
</dbReference>
<proteinExistence type="predicted"/>
<evidence type="ECO:0000259" key="1">
    <source>
        <dbReference type="Pfam" id="PF04264"/>
    </source>
</evidence>
<keyword evidence="3" id="KW-1185">Reference proteome</keyword>